<sequence length="195" mass="21458">MNLTELFTTLLATASLVSATALPEQPKLPDGLYKSYIDDTGNEVTDFVPWNELSNTTFVPVHSVVPGPKLKPRANLMKRKEGCHASVNIPSSVTDAANKCLIDSFTSDPVVTTAGGYRRYSCIYSNAVSYICSYNVYTPGHHITTTIKYKSDIRGSWDYVKRTLCGFNRLGYAQVINGVGDVTAGYTFNGDKFCW</sequence>
<dbReference type="Proteomes" id="UP001321760">
    <property type="component" value="Unassembled WGS sequence"/>
</dbReference>
<evidence type="ECO:0000313" key="3">
    <source>
        <dbReference type="Proteomes" id="UP001321760"/>
    </source>
</evidence>
<gene>
    <name evidence="2" type="ORF">QBC34DRAFT_304578</name>
</gene>
<proteinExistence type="predicted"/>
<name>A0AAV9GDY9_9PEZI</name>
<evidence type="ECO:0008006" key="4">
    <source>
        <dbReference type="Google" id="ProtNLM"/>
    </source>
</evidence>
<dbReference type="AlphaFoldDB" id="A0AAV9GDY9"/>
<organism evidence="2 3">
    <name type="scientific">Podospora aff. communis PSN243</name>
    <dbReference type="NCBI Taxonomy" id="3040156"/>
    <lineage>
        <taxon>Eukaryota</taxon>
        <taxon>Fungi</taxon>
        <taxon>Dikarya</taxon>
        <taxon>Ascomycota</taxon>
        <taxon>Pezizomycotina</taxon>
        <taxon>Sordariomycetes</taxon>
        <taxon>Sordariomycetidae</taxon>
        <taxon>Sordariales</taxon>
        <taxon>Podosporaceae</taxon>
        <taxon>Podospora</taxon>
    </lineage>
</organism>
<dbReference type="EMBL" id="MU865955">
    <property type="protein sequence ID" value="KAK4446651.1"/>
    <property type="molecule type" value="Genomic_DNA"/>
</dbReference>
<reference evidence="2" key="1">
    <citation type="journal article" date="2023" name="Mol. Phylogenet. Evol.">
        <title>Genome-scale phylogeny and comparative genomics of the fungal order Sordariales.</title>
        <authorList>
            <person name="Hensen N."/>
            <person name="Bonometti L."/>
            <person name="Westerberg I."/>
            <person name="Brannstrom I.O."/>
            <person name="Guillou S."/>
            <person name="Cros-Aarteil S."/>
            <person name="Calhoun S."/>
            <person name="Haridas S."/>
            <person name="Kuo A."/>
            <person name="Mondo S."/>
            <person name="Pangilinan J."/>
            <person name="Riley R."/>
            <person name="LaButti K."/>
            <person name="Andreopoulos B."/>
            <person name="Lipzen A."/>
            <person name="Chen C."/>
            <person name="Yan M."/>
            <person name="Daum C."/>
            <person name="Ng V."/>
            <person name="Clum A."/>
            <person name="Steindorff A."/>
            <person name="Ohm R.A."/>
            <person name="Martin F."/>
            <person name="Silar P."/>
            <person name="Natvig D.O."/>
            <person name="Lalanne C."/>
            <person name="Gautier V."/>
            <person name="Ament-Velasquez S.L."/>
            <person name="Kruys A."/>
            <person name="Hutchinson M.I."/>
            <person name="Powell A.J."/>
            <person name="Barry K."/>
            <person name="Miller A.N."/>
            <person name="Grigoriev I.V."/>
            <person name="Debuchy R."/>
            <person name="Gladieux P."/>
            <person name="Hiltunen Thoren M."/>
            <person name="Johannesson H."/>
        </authorList>
    </citation>
    <scope>NUCLEOTIDE SEQUENCE</scope>
    <source>
        <strain evidence="2">PSN243</strain>
    </source>
</reference>
<feature type="chain" id="PRO_5043575105" description="Ecp2 effector protein domain-containing protein" evidence="1">
    <location>
        <begin position="20"/>
        <end position="195"/>
    </location>
</feature>
<comment type="caution">
    <text evidence="2">The sequence shown here is derived from an EMBL/GenBank/DDBJ whole genome shotgun (WGS) entry which is preliminary data.</text>
</comment>
<accession>A0AAV9GDY9</accession>
<protein>
    <recommendedName>
        <fullName evidence="4">Ecp2 effector protein domain-containing protein</fullName>
    </recommendedName>
</protein>
<keyword evidence="1" id="KW-0732">Signal</keyword>
<keyword evidence="3" id="KW-1185">Reference proteome</keyword>
<evidence type="ECO:0000313" key="2">
    <source>
        <dbReference type="EMBL" id="KAK4446651.1"/>
    </source>
</evidence>
<feature type="signal peptide" evidence="1">
    <location>
        <begin position="1"/>
        <end position="19"/>
    </location>
</feature>
<evidence type="ECO:0000256" key="1">
    <source>
        <dbReference type="SAM" id="SignalP"/>
    </source>
</evidence>
<reference evidence="2" key="2">
    <citation type="submission" date="2023-05" db="EMBL/GenBank/DDBJ databases">
        <authorList>
            <consortium name="Lawrence Berkeley National Laboratory"/>
            <person name="Steindorff A."/>
            <person name="Hensen N."/>
            <person name="Bonometti L."/>
            <person name="Westerberg I."/>
            <person name="Brannstrom I.O."/>
            <person name="Guillou S."/>
            <person name="Cros-Aarteil S."/>
            <person name="Calhoun S."/>
            <person name="Haridas S."/>
            <person name="Kuo A."/>
            <person name="Mondo S."/>
            <person name="Pangilinan J."/>
            <person name="Riley R."/>
            <person name="Labutti K."/>
            <person name="Andreopoulos B."/>
            <person name="Lipzen A."/>
            <person name="Chen C."/>
            <person name="Yanf M."/>
            <person name="Daum C."/>
            <person name="Ng V."/>
            <person name="Clum A."/>
            <person name="Ohm R."/>
            <person name="Martin F."/>
            <person name="Silar P."/>
            <person name="Natvig D."/>
            <person name="Lalanne C."/>
            <person name="Gautier V."/>
            <person name="Ament-Velasquez S.L."/>
            <person name="Kruys A."/>
            <person name="Hutchinson M.I."/>
            <person name="Powell A.J."/>
            <person name="Barry K."/>
            <person name="Miller A.N."/>
            <person name="Grigoriev I.V."/>
            <person name="Debuchy R."/>
            <person name="Gladieux P."/>
            <person name="Thoren M.H."/>
            <person name="Johannesson H."/>
        </authorList>
    </citation>
    <scope>NUCLEOTIDE SEQUENCE</scope>
    <source>
        <strain evidence="2">PSN243</strain>
    </source>
</reference>